<sequence length="407" mass="41697">MTATQDLSHQAGPTGSRARIAISTAFFVNGFGMGSWTPEVPIIGARLGLTEATYGFMILIFGLGAVMAMPFVGAMIARAGSRPVVIATQIAFAAAFPLLTLAPHPIAIGAALFLFGIGLGGLDVAMNANAVSVERRLDRSIMSSCHGFWSLGAFAGAGIGGSLIDLFGPVGHTSLVGLFCAGILLAMLPGLLDDRALAEDRPSSEEGARESWRSILSRKRKPLLLALVIGVIALAGFMQEGVVIDWSAVYLRSELGVSVAASGFGFAAFSVSMATLRFLGDRIRDRLGAVRTVRLSLLFALTGAILLAIAANLSMALAGYLVLGIGLANLVPIAFSAAGNVRGLANGTGISIASAIAYSGGLIAPSIVGLVASAYGFSTIYLALAIIISAVFLSAGILKGADRESGH</sequence>
<feature type="transmembrane region" description="Helical" evidence="5">
    <location>
        <begin position="222"/>
        <end position="239"/>
    </location>
</feature>
<dbReference type="PANTHER" id="PTHR23514">
    <property type="entry name" value="BYPASS OF STOP CODON PROTEIN 6"/>
    <property type="match status" value="1"/>
</dbReference>
<proteinExistence type="predicted"/>
<evidence type="ECO:0000256" key="2">
    <source>
        <dbReference type="ARBA" id="ARBA00022692"/>
    </source>
</evidence>
<reference evidence="7 8" key="1">
    <citation type="submission" date="2017-04" db="EMBL/GenBank/DDBJ databases">
        <authorList>
            <person name="Afonso C.L."/>
            <person name="Miller P.J."/>
            <person name="Scott M.A."/>
            <person name="Spackman E."/>
            <person name="Goraichik I."/>
            <person name="Dimitrov K.M."/>
            <person name="Suarez D.L."/>
            <person name="Swayne D.E."/>
        </authorList>
    </citation>
    <scope>NUCLEOTIDE SEQUENCE [LARGE SCALE GENOMIC DNA]</scope>
    <source>
        <strain evidence="7 8">CGMCC 1.10972</strain>
    </source>
</reference>
<dbReference type="EMBL" id="FWXR01000016">
    <property type="protein sequence ID" value="SMC98470.1"/>
    <property type="molecule type" value="Genomic_DNA"/>
</dbReference>
<keyword evidence="2 5" id="KW-0812">Transmembrane</keyword>
<feature type="transmembrane region" description="Helical" evidence="5">
    <location>
        <begin position="147"/>
        <end position="168"/>
    </location>
</feature>
<feature type="transmembrane region" description="Helical" evidence="5">
    <location>
        <begin position="380"/>
        <end position="398"/>
    </location>
</feature>
<keyword evidence="8" id="KW-1185">Reference proteome</keyword>
<dbReference type="InterPro" id="IPR051788">
    <property type="entry name" value="MFS_Transporter"/>
</dbReference>
<feature type="transmembrane region" description="Helical" evidence="5">
    <location>
        <begin position="174"/>
        <end position="192"/>
    </location>
</feature>
<evidence type="ECO:0000256" key="3">
    <source>
        <dbReference type="ARBA" id="ARBA00022989"/>
    </source>
</evidence>
<dbReference type="SUPFAM" id="SSF103473">
    <property type="entry name" value="MFS general substrate transporter"/>
    <property type="match status" value="1"/>
</dbReference>
<dbReference type="GO" id="GO:0016020">
    <property type="term" value="C:membrane"/>
    <property type="evidence" value="ECO:0007669"/>
    <property type="project" value="UniProtKB-SubCell"/>
</dbReference>
<feature type="transmembrane region" description="Helical" evidence="5">
    <location>
        <begin position="317"/>
        <end position="338"/>
    </location>
</feature>
<dbReference type="AlphaFoldDB" id="A0A1W2DLT6"/>
<keyword evidence="4 5" id="KW-0472">Membrane</keyword>
<feature type="transmembrane region" description="Helical" evidence="5">
    <location>
        <begin position="292"/>
        <end position="311"/>
    </location>
</feature>
<evidence type="ECO:0000256" key="4">
    <source>
        <dbReference type="ARBA" id="ARBA00023136"/>
    </source>
</evidence>
<dbReference type="OrthoDB" id="9810941at2"/>
<dbReference type="RefSeq" id="WP_084411440.1">
    <property type="nucleotide sequence ID" value="NZ_FWXR01000016.1"/>
</dbReference>
<evidence type="ECO:0000313" key="7">
    <source>
        <dbReference type="EMBL" id="SMC98470.1"/>
    </source>
</evidence>
<dbReference type="InterPro" id="IPR020846">
    <property type="entry name" value="MFS_dom"/>
</dbReference>
<evidence type="ECO:0000259" key="6">
    <source>
        <dbReference type="PROSITE" id="PS50850"/>
    </source>
</evidence>
<protein>
    <submittedName>
        <fullName evidence="7">Fucose permease</fullName>
    </submittedName>
</protein>
<dbReference type="CDD" id="cd17393">
    <property type="entry name" value="MFS_MosC_like"/>
    <property type="match status" value="1"/>
</dbReference>
<name>A0A1W2DLT6_9HYPH</name>
<dbReference type="InterPro" id="IPR036259">
    <property type="entry name" value="MFS_trans_sf"/>
</dbReference>
<dbReference type="Gene3D" id="1.20.1250.20">
    <property type="entry name" value="MFS general substrate transporter like domains"/>
    <property type="match status" value="1"/>
</dbReference>
<organism evidence="7 8">
    <name type="scientific">Fulvimarina manganoxydans</name>
    <dbReference type="NCBI Taxonomy" id="937218"/>
    <lineage>
        <taxon>Bacteria</taxon>
        <taxon>Pseudomonadati</taxon>
        <taxon>Pseudomonadota</taxon>
        <taxon>Alphaproteobacteria</taxon>
        <taxon>Hyphomicrobiales</taxon>
        <taxon>Aurantimonadaceae</taxon>
        <taxon>Fulvimarina</taxon>
    </lineage>
</organism>
<dbReference type="STRING" id="937218.SAMN06297251_11625"/>
<evidence type="ECO:0000313" key="8">
    <source>
        <dbReference type="Proteomes" id="UP000192656"/>
    </source>
</evidence>
<feature type="transmembrane region" description="Helical" evidence="5">
    <location>
        <begin position="350"/>
        <end position="374"/>
    </location>
</feature>
<dbReference type="GO" id="GO:0022857">
    <property type="term" value="F:transmembrane transporter activity"/>
    <property type="evidence" value="ECO:0007669"/>
    <property type="project" value="InterPro"/>
</dbReference>
<dbReference type="InterPro" id="IPR011701">
    <property type="entry name" value="MFS"/>
</dbReference>
<keyword evidence="3 5" id="KW-1133">Transmembrane helix</keyword>
<dbReference type="PROSITE" id="PS50850">
    <property type="entry name" value="MFS"/>
    <property type="match status" value="1"/>
</dbReference>
<comment type="subcellular location">
    <subcellularLocation>
        <location evidence="1">Membrane</location>
        <topology evidence="1">Multi-pass membrane protein</topology>
    </subcellularLocation>
</comment>
<feature type="transmembrane region" description="Helical" evidence="5">
    <location>
        <begin position="259"/>
        <end position="280"/>
    </location>
</feature>
<feature type="transmembrane region" description="Helical" evidence="5">
    <location>
        <begin position="84"/>
        <end position="100"/>
    </location>
</feature>
<feature type="transmembrane region" description="Helical" evidence="5">
    <location>
        <begin position="54"/>
        <end position="77"/>
    </location>
</feature>
<evidence type="ECO:0000256" key="1">
    <source>
        <dbReference type="ARBA" id="ARBA00004141"/>
    </source>
</evidence>
<feature type="domain" description="Major facilitator superfamily (MFS) profile" evidence="6">
    <location>
        <begin position="18"/>
        <end position="403"/>
    </location>
</feature>
<evidence type="ECO:0000256" key="5">
    <source>
        <dbReference type="SAM" id="Phobius"/>
    </source>
</evidence>
<dbReference type="Pfam" id="PF07690">
    <property type="entry name" value="MFS_1"/>
    <property type="match status" value="1"/>
</dbReference>
<feature type="transmembrane region" description="Helical" evidence="5">
    <location>
        <begin position="106"/>
        <end position="126"/>
    </location>
</feature>
<gene>
    <name evidence="7" type="ORF">SAMN06297251_11625</name>
</gene>
<accession>A0A1W2DLT6</accession>
<dbReference type="Proteomes" id="UP000192656">
    <property type="component" value="Unassembled WGS sequence"/>
</dbReference>
<dbReference type="PANTHER" id="PTHR23514:SF13">
    <property type="entry name" value="INNER MEMBRANE PROTEIN YBJJ"/>
    <property type="match status" value="1"/>
</dbReference>